<dbReference type="STRING" id="1423351.A0A074RP96"/>
<keyword evidence="6" id="KW-1185">Reference proteome</keyword>
<organism evidence="5 6">
    <name type="scientific">Rhizoctonia solani 123E</name>
    <dbReference type="NCBI Taxonomy" id="1423351"/>
    <lineage>
        <taxon>Eukaryota</taxon>
        <taxon>Fungi</taxon>
        <taxon>Dikarya</taxon>
        <taxon>Basidiomycota</taxon>
        <taxon>Agaricomycotina</taxon>
        <taxon>Agaricomycetes</taxon>
        <taxon>Cantharellales</taxon>
        <taxon>Ceratobasidiaceae</taxon>
        <taxon>Rhizoctonia</taxon>
    </lineage>
</organism>
<comment type="subcellular location">
    <subcellularLocation>
        <location evidence="2">Secreted</location>
    </subcellularLocation>
</comment>
<dbReference type="GO" id="GO:0030248">
    <property type="term" value="F:cellulose binding"/>
    <property type="evidence" value="ECO:0007669"/>
    <property type="project" value="UniProtKB-UniRule"/>
</dbReference>
<evidence type="ECO:0000259" key="4">
    <source>
        <dbReference type="Pfam" id="PF03443"/>
    </source>
</evidence>
<keyword evidence="2" id="KW-0136">Cellulose degradation</keyword>
<sequence>MFKLTILAILVAQAGSTLAHGGVTRRCQISRSPIKASSRSFRQKAKQRQDAHTLAMIRFSTQLAAPFIATTQEGRALVSKPSISLREMKSQPTGPSELMLRVRLLYIWLHALPQVAQASIPQASFGTQFKIAEKGLIGGTAGHYLIRWETLTLHQSNTPQFYPECARLQATGGGSASPTGEYLVKILGAWKASDLGVTIDVRYLASIYSSAAQTQTNYTIPGPRVYPGFS</sequence>
<comment type="function">
    <text evidence="2">Lytic polysaccharide monooxygenase (LMPO) that depolymerizes crystalline and amorphous polysaccharides via the oxidation of scissile alpha- or beta-(1-4)-glycosidic bonds, yielding C1 and/or C4 oxidation products. Catalysis by LPMOs requires the reduction of the active-site copper from Cu(II) to Cu(I) by a reducing agent and H(2)O(2) or O(2) as a cosubstrate.</text>
</comment>
<keyword evidence="3" id="KW-0732">Signal</keyword>
<gene>
    <name evidence="5" type="ORF">V565_113270</name>
</gene>
<comment type="caution">
    <text evidence="5">The sequence shown here is derived from an EMBL/GenBank/DDBJ whole genome shotgun (WGS) entry which is preliminary data.</text>
</comment>
<feature type="signal peptide" evidence="3">
    <location>
        <begin position="1"/>
        <end position="19"/>
    </location>
</feature>
<dbReference type="EC" id="1.14.99.56" evidence="2"/>
<reference evidence="5 6" key="1">
    <citation type="submission" date="2013-12" db="EMBL/GenBank/DDBJ databases">
        <authorList>
            <person name="Cubeta M."/>
            <person name="Pakala S."/>
            <person name="Fedorova N."/>
            <person name="Thomas E."/>
            <person name="Dean R."/>
            <person name="Jabaji S."/>
            <person name="Neate S."/>
            <person name="Toda T."/>
            <person name="Tavantzis S."/>
            <person name="Vilgalys R."/>
            <person name="Bharathan N."/>
            <person name="Pakala S."/>
            <person name="Losada L.S."/>
            <person name="Zafar N."/>
            <person name="Nierman W."/>
        </authorList>
    </citation>
    <scope>NUCLEOTIDE SEQUENCE [LARGE SCALE GENOMIC DNA]</scope>
    <source>
        <strain evidence="5 6">123E</strain>
    </source>
</reference>
<dbReference type="Proteomes" id="UP000027456">
    <property type="component" value="Unassembled WGS sequence"/>
</dbReference>
<comment type="catalytic activity">
    <reaction evidence="2">
        <text>[(1-&gt;4)-beta-D-glucosyl]n+m + reduced acceptor + O2 = 4-dehydro-beta-D-glucosyl-[(1-&gt;4)-beta-D-glucosyl]n-1 + [(1-&gt;4)-beta-D-glucosyl]m + acceptor + H2O.</text>
        <dbReference type="EC" id="1.14.99.56"/>
    </reaction>
</comment>
<dbReference type="PANTHER" id="PTHR33353">
    <property type="entry name" value="PUTATIVE (AFU_ORTHOLOGUE AFUA_1G12560)-RELATED"/>
    <property type="match status" value="1"/>
</dbReference>
<feature type="domain" description="Auxiliary Activity family 9 catalytic" evidence="4">
    <location>
        <begin position="141"/>
        <end position="203"/>
    </location>
</feature>
<evidence type="ECO:0000256" key="3">
    <source>
        <dbReference type="SAM" id="SignalP"/>
    </source>
</evidence>
<dbReference type="Gene3D" id="2.70.50.70">
    <property type="match status" value="1"/>
</dbReference>
<dbReference type="InterPro" id="IPR049892">
    <property type="entry name" value="AA9"/>
</dbReference>
<accession>A0A074RP96</accession>
<dbReference type="EMBL" id="AZST01000440">
    <property type="protein sequence ID" value="KEP48891.1"/>
    <property type="molecule type" value="Genomic_DNA"/>
</dbReference>
<dbReference type="GO" id="GO:0008810">
    <property type="term" value="F:cellulase activity"/>
    <property type="evidence" value="ECO:0007669"/>
    <property type="project" value="UniProtKB-UniRule"/>
</dbReference>
<dbReference type="PANTHER" id="PTHR33353:SF19">
    <property type="entry name" value="GLYCOSYLHYDROLASE FAMILY 61-8 PROTEIN"/>
    <property type="match status" value="1"/>
</dbReference>
<dbReference type="OrthoDB" id="4849160at2759"/>
<keyword evidence="2" id="KW-0964">Secreted</keyword>
<dbReference type="InterPro" id="IPR005103">
    <property type="entry name" value="AA9_LPMO"/>
</dbReference>
<evidence type="ECO:0000256" key="2">
    <source>
        <dbReference type="RuleBase" id="RU368122"/>
    </source>
</evidence>
<dbReference type="AlphaFoldDB" id="A0A074RP96"/>
<name>A0A074RP96_9AGAM</name>
<keyword evidence="2" id="KW-0119">Carbohydrate metabolism</keyword>
<dbReference type="GO" id="GO:0005576">
    <property type="term" value="C:extracellular region"/>
    <property type="evidence" value="ECO:0007669"/>
    <property type="project" value="UniProtKB-SubCell"/>
</dbReference>
<evidence type="ECO:0000313" key="6">
    <source>
        <dbReference type="Proteomes" id="UP000027456"/>
    </source>
</evidence>
<proteinExistence type="predicted"/>
<comment type="domain">
    <text evidence="2">Has a modular structure: an endo-beta-1,4-glucanase catalytic module at the N-terminus, a linker rich in serines and threonines, and a C-terminal carbohydrate-binding module (CBM).</text>
</comment>
<keyword evidence="1 2" id="KW-1015">Disulfide bond</keyword>
<dbReference type="Pfam" id="PF03443">
    <property type="entry name" value="AA9"/>
    <property type="match status" value="1"/>
</dbReference>
<dbReference type="GO" id="GO:0030245">
    <property type="term" value="P:cellulose catabolic process"/>
    <property type="evidence" value="ECO:0007669"/>
    <property type="project" value="UniProtKB-UniRule"/>
</dbReference>
<keyword evidence="2" id="KW-0624">Polysaccharide degradation</keyword>
<evidence type="ECO:0000313" key="5">
    <source>
        <dbReference type="EMBL" id="KEP48891.1"/>
    </source>
</evidence>
<keyword evidence="5" id="KW-0378">Hydrolase</keyword>
<dbReference type="HOGENOM" id="CLU_031730_1_1_1"/>
<protein>
    <recommendedName>
        <fullName evidence="2">AA9 family lytic polysaccharide monooxygenase</fullName>
        <ecNumber evidence="2">1.14.99.56</ecNumber>
    </recommendedName>
    <alternativeName>
        <fullName evidence="2">Endo-beta-1,4-glucanase</fullName>
    </alternativeName>
    <alternativeName>
        <fullName evidence="2">Glycosyl hydrolase 61 family protein</fullName>
    </alternativeName>
</protein>
<evidence type="ECO:0000256" key="1">
    <source>
        <dbReference type="ARBA" id="ARBA00023157"/>
    </source>
</evidence>
<feature type="chain" id="PRO_5001699523" description="AA9 family lytic polysaccharide monooxygenase" evidence="3">
    <location>
        <begin position="20"/>
        <end position="230"/>
    </location>
</feature>